<name>A0AAW1T0K7_9CHLO</name>
<dbReference type="PANTHER" id="PTHR47057:SF1">
    <property type="entry name" value="AFADIN_ALPHA-ACTININ-BINDING PROTEIN"/>
    <property type="match status" value="1"/>
</dbReference>
<reference evidence="5 6" key="1">
    <citation type="journal article" date="2024" name="Nat. Commun.">
        <title>Phylogenomics reveals the evolutionary origins of lichenization in chlorophyte algae.</title>
        <authorList>
            <person name="Puginier C."/>
            <person name="Libourel C."/>
            <person name="Otte J."/>
            <person name="Skaloud P."/>
            <person name="Haon M."/>
            <person name="Grisel S."/>
            <person name="Petersen M."/>
            <person name="Berrin J.G."/>
            <person name="Delaux P.M."/>
            <person name="Dal Grande F."/>
            <person name="Keller J."/>
        </authorList>
    </citation>
    <scope>NUCLEOTIDE SEQUENCE [LARGE SCALE GENOMIC DNA]</scope>
    <source>
        <strain evidence="5 6">SAG 2523</strain>
    </source>
</reference>
<evidence type="ECO:0000256" key="4">
    <source>
        <dbReference type="SAM" id="MobiDB-lite"/>
    </source>
</evidence>
<evidence type="ECO:0000313" key="5">
    <source>
        <dbReference type="EMBL" id="KAK9863276.1"/>
    </source>
</evidence>
<evidence type="ECO:0000256" key="3">
    <source>
        <dbReference type="SAM" id="Coils"/>
    </source>
</evidence>
<accession>A0AAW1T0K7</accession>
<feature type="compositionally biased region" description="Polar residues" evidence="4">
    <location>
        <begin position="107"/>
        <end position="119"/>
    </location>
</feature>
<feature type="coiled-coil region" evidence="3">
    <location>
        <begin position="174"/>
        <end position="208"/>
    </location>
</feature>
<organism evidence="5 6">
    <name type="scientific">Apatococcus fuscideae</name>
    <dbReference type="NCBI Taxonomy" id="2026836"/>
    <lineage>
        <taxon>Eukaryota</taxon>
        <taxon>Viridiplantae</taxon>
        <taxon>Chlorophyta</taxon>
        <taxon>core chlorophytes</taxon>
        <taxon>Trebouxiophyceae</taxon>
        <taxon>Chlorellales</taxon>
        <taxon>Chlorellaceae</taxon>
        <taxon>Apatococcus</taxon>
    </lineage>
</organism>
<comment type="similarity">
    <text evidence="1">Belongs to the ADIP family.</text>
</comment>
<dbReference type="AlphaFoldDB" id="A0AAW1T0K7"/>
<keyword evidence="6" id="KW-1185">Reference proteome</keyword>
<dbReference type="EMBL" id="JALJOV010000494">
    <property type="protein sequence ID" value="KAK9863276.1"/>
    <property type="molecule type" value="Genomic_DNA"/>
</dbReference>
<dbReference type="PANTHER" id="PTHR47057">
    <property type="entry name" value="AFADIN/ALPHA-ACTININ-BINDING"/>
    <property type="match status" value="1"/>
</dbReference>
<dbReference type="Proteomes" id="UP001485043">
    <property type="component" value="Unassembled WGS sequence"/>
</dbReference>
<feature type="compositionally biased region" description="Basic and acidic residues" evidence="4">
    <location>
        <begin position="334"/>
        <end position="360"/>
    </location>
</feature>
<dbReference type="Pfam" id="PF11559">
    <property type="entry name" value="ADIP"/>
    <property type="match status" value="1"/>
</dbReference>
<dbReference type="InterPro" id="IPR021622">
    <property type="entry name" value="Afadin/alpha-actinin-bd"/>
</dbReference>
<sequence length="466" mass="51217">MGTGQNLPGPLHLGSPQEEHIAGTCNAFHSLLQLRQRDAQASSACQDQMVRLRSDLSLADAAKARLQGQLDAKEREIRSHLQKAQFAKLSHEEVALRLNGERDELQRQNSSMQRRQAQVQHDLKRKDRDYERLQDRLRDLLTEKKREAKVALEAALAIQAAAGSHARPVKAQDKAAVQAAVAGYEARQKELEQEADGLRSALHSLQQEHCALVNQHASPAATSLPQPAGNDLGRKAAARKQGALTDDPDDLMQLPKGHLQGLLGNRLAQLKRRFSVLSTDGVSAEEVKTPQEQKLMRDLVAAHTLIQEQELLVTMAMDALAREQSSPGPADAKLGGHEPPARIASPRRDQQSAREQAQKDELRVRELEAQLWVAEQKAAELEAARAAFQAQQVSYREMLIRMAPGFGAGHFLEKAVRKANQQEGSSYAKGNGSNNDLQQPQPFAHVTIRPGSQPLTSNGHVKIAVN</sequence>
<proteinExistence type="inferred from homology"/>
<evidence type="ECO:0000256" key="2">
    <source>
        <dbReference type="ARBA" id="ARBA00023054"/>
    </source>
</evidence>
<comment type="caution">
    <text evidence="5">The sequence shown here is derived from an EMBL/GenBank/DDBJ whole genome shotgun (WGS) entry which is preliminary data.</text>
</comment>
<feature type="region of interest" description="Disordered" evidence="4">
    <location>
        <begin position="322"/>
        <end position="360"/>
    </location>
</feature>
<feature type="region of interest" description="Disordered" evidence="4">
    <location>
        <begin position="105"/>
        <end position="126"/>
    </location>
</feature>
<keyword evidence="2 3" id="KW-0175">Coiled coil</keyword>
<protein>
    <submittedName>
        <fullName evidence="5">Uncharacterized protein</fullName>
    </submittedName>
</protein>
<evidence type="ECO:0000313" key="6">
    <source>
        <dbReference type="Proteomes" id="UP001485043"/>
    </source>
</evidence>
<gene>
    <name evidence="5" type="ORF">WJX84_003792</name>
</gene>
<evidence type="ECO:0000256" key="1">
    <source>
        <dbReference type="ARBA" id="ARBA00009291"/>
    </source>
</evidence>